<evidence type="ECO:0000313" key="1">
    <source>
        <dbReference type="EMBL" id="KAK4550699.1"/>
    </source>
</evidence>
<organism evidence="1 2">
    <name type="scientific">Oleoguttula mirabilis</name>
    <dbReference type="NCBI Taxonomy" id="1507867"/>
    <lineage>
        <taxon>Eukaryota</taxon>
        <taxon>Fungi</taxon>
        <taxon>Dikarya</taxon>
        <taxon>Ascomycota</taxon>
        <taxon>Pezizomycotina</taxon>
        <taxon>Dothideomycetes</taxon>
        <taxon>Dothideomycetidae</taxon>
        <taxon>Mycosphaerellales</taxon>
        <taxon>Teratosphaeriaceae</taxon>
        <taxon>Oleoguttula</taxon>
    </lineage>
</organism>
<comment type="caution">
    <text evidence="1">The sequence shown here is derived from an EMBL/GenBank/DDBJ whole genome shotgun (WGS) entry which is preliminary data.</text>
</comment>
<keyword evidence="2" id="KW-1185">Reference proteome</keyword>
<gene>
    <name evidence="1" type="ORF">LTR36_000278</name>
</gene>
<evidence type="ECO:0000313" key="2">
    <source>
        <dbReference type="Proteomes" id="UP001324427"/>
    </source>
</evidence>
<name>A0AAV9JYH1_9PEZI</name>
<accession>A0AAV9JYH1</accession>
<dbReference type="Proteomes" id="UP001324427">
    <property type="component" value="Unassembled WGS sequence"/>
</dbReference>
<dbReference type="EMBL" id="JAVFHQ010000001">
    <property type="protein sequence ID" value="KAK4550699.1"/>
    <property type="molecule type" value="Genomic_DNA"/>
</dbReference>
<protein>
    <submittedName>
        <fullName evidence="1">Uncharacterized protein</fullName>
    </submittedName>
</protein>
<sequence length="221" mass="25162">MDPVDLLDLRCLDGHFSSLEWLILDIFEESEDERRQIGAGQEVIDLVAMKSRKLRELGITLHAPGLALSAVKAGKEVTYPPVLESIIRCTELRVLCLGDWPLAPTDLFKCDAPVLQDSVEVDELYKARYFALMDKYATMLLRHITEVRKGAGLPKFAMLCFSSDWVLEEGSDRMLEVTGHCYVSGMEIDVYGQARVRAIRMTKKEVSYVEGDDNLYQRYYQ</sequence>
<proteinExistence type="predicted"/>
<reference evidence="1 2" key="1">
    <citation type="submission" date="2021-11" db="EMBL/GenBank/DDBJ databases">
        <title>Black yeast isolated from Biological Soil Crust.</title>
        <authorList>
            <person name="Kurbessoian T."/>
        </authorList>
    </citation>
    <scope>NUCLEOTIDE SEQUENCE [LARGE SCALE GENOMIC DNA]</scope>
    <source>
        <strain evidence="1 2">CCFEE 5522</strain>
    </source>
</reference>
<dbReference type="AlphaFoldDB" id="A0AAV9JYH1"/>